<proteinExistence type="predicted"/>
<comment type="caution">
    <text evidence="1">The sequence shown here is derived from an EMBL/GenBank/DDBJ whole genome shotgun (WGS) entry which is preliminary data.</text>
</comment>
<dbReference type="Proteomes" id="UP001363010">
    <property type="component" value="Unassembled WGS sequence"/>
</dbReference>
<dbReference type="RefSeq" id="WP_340363364.1">
    <property type="nucleotide sequence ID" value="NZ_JBBKZV010000004.1"/>
</dbReference>
<dbReference type="InterPro" id="IPR018392">
    <property type="entry name" value="LysM"/>
</dbReference>
<evidence type="ECO:0000313" key="1">
    <source>
        <dbReference type="EMBL" id="MEJ8822316.1"/>
    </source>
</evidence>
<gene>
    <name evidence="1" type="ORF">WKW80_09725</name>
</gene>
<evidence type="ECO:0000313" key="2">
    <source>
        <dbReference type="Proteomes" id="UP001363010"/>
    </source>
</evidence>
<reference evidence="1 2" key="1">
    <citation type="submission" date="2024-03" db="EMBL/GenBank/DDBJ databases">
        <title>Novel species of the genus Variovorax.</title>
        <authorList>
            <person name="Liu Q."/>
            <person name="Xin Y.-H."/>
        </authorList>
    </citation>
    <scope>NUCLEOTIDE SEQUENCE [LARGE SCALE GENOMIC DNA]</scope>
    <source>
        <strain evidence="1 2">KACC 18501</strain>
    </source>
</reference>
<dbReference type="CDD" id="cd00118">
    <property type="entry name" value="LysM"/>
    <property type="match status" value="1"/>
</dbReference>
<protein>
    <submittedName>
        <fullName evidence="1">LysM domain-containing protein</fullName>
    </submittedName>
</protein>
<accession>A0ABU8VWX2</accession>
<name>A0ABU8VWX2_9BURK</name>
<keyword evidence="2" id="KW-1185">Reference proteome</keyword>
<dbReference type="EMBL" id="JBBKZV010000004">
    <property type="protein sequence ID" value="MEJ8822316.1"/>
    <property type="molecule type" value="Genomic_DNA"/>
</dbReference>
<sequence>MATTSRYANLPVLTRIDATGRMTSYFSRRMLPQGNDMPLLVGVTVTQGDRLDLIAARTLGDPEQYWRICDANNALDPFDLTATLGRVLRIAVPQF</sequence>
<organism evidence="1 2">
    <name type="scientific">Variovorax humicola</name>
    <dbReference type="NCBI Taxonomy" id="1769758"/>
    <lineage>
        <taxon>Bacteria</taxon>
        <taxon>Pseudomonadati</taxon>
        <taxon>Pseudomonadota</taxon>
        <taxon>Betaproteobacteria</taxon>
        <taxon>Burkholderiales</taxon>
        <taxon>Comamonadaceae</taxon>
        <taxon>Variovorax</taxon>
    </lineage>
</organism>